<sequence>MKKFILVISMTVLLVVGPVQRSHAFWFVVTAAIKKALKAADLQVQRQQNKVIWLQNAQKTLENIMAKGNLDEITEWSKRQKEQYQKYYEELHKVKTVISFYYRIKEITAKETALIREYERATSLVRNDRHFTAQEIEYIGIVYSRIMQQTIKNVEDLSMVVQAFGTEMSDAKRLEIINATAEKVDRNYKDLIRFKNSNGRESLKRAQGEQDAALIRSIYGLPT</sequence>
<gene>
    <name evidence="1" type="ORF">SAMN05216464_113112</name>
</gene>
<accession>A0A1G7IPE4</accession>
<dbReference type="OrthoDB" id="793529at2"/>
<evidence type="ECO:0000313" key="1">
    <source>
        <dbReference type="EMBL" id="SDF14632.1"/>
    </source>
</evidence>
<reference evidence="1 2" key="1">
    <citation type="submission" date="2016-10" db="EMBL/GenBank/DDBJ databases">
        <authorList>
            <person name="de Groot N.N."/>
        </authorList>
    </citation>
    <scope>NUCLEOTIDE SEQUENCE [LARGE SCALE GENOMIC DNA]</scope>
    <source>
        <strain evidence="1 2">47C3B</strain>
    </source>
</reference>
<dbReference type="STRING" id="1391627.SAMN05216464_113112"/>
<dbReference type="Proteomes" id="UP000199072">
    <property type="component" value="Unassembled WGS sequence"/>
</dbReference>
<keyword evidence="2" id="KW-1185">Reference proteome</keyword>
<organism evidence="1 2">
    <name type="scientific">Mucilaginibacter pineti</name>
    <dbReference type="NCBI Taxonomy" id="1391627"/>
    <lineage>
        <taxon>Bacteria</taxon>
        <taxon>Pseudomonadati</taxon>
        <taxon>Bacteroidota</taxon>
        <taxon>Sphingobacteriia</taxon>
        <taxon>Sphingobacteriales</taxon>
        <taxon>Sphingobacteriaceae</taxon>
        <taxon>Mucilaginibacter</taxon>
    </lineage>
</organism>
<proteinExistence type="predicted"/>
<evidence type="ECO:0008006" key="3">
    <source>
        <dbReference type="Google" id="ProtNLM"/>
    </source>
</evidence>
<evidence type="ECO:0000313" key="2">
    <source>
        <dbReference type="Proteomes" id="UP000199072"/>
    </source>
</evidence>
<protein>
    <recommendedName>
        <fullName evidence="3">Conjugal transfer protein TraI</fullName>
    </recommendedName>
</protein>
<dbReference type="EMBL" id="FNAI01000013">
    <property type="protein sequence ID" value="SDF14632.1"/>
    <property type="molecule type" value="Genomic_DNA"/>
</dbReference>
<dbReference type="AlphaFoldDB" id="A0A1G7IPE4"/>
<name>A0A1G7IPE4_9SPHI</name>
<dbReference type="RefSeq" id="WP_091153255.1">
    <property type="nucleotide sequence ID" value="NZ_FNAI01000013.1"/>
</dbReference>